<organism evidence="2 3">
    <name type="scientific">Serratia aquatilis</name>
    <dbReference type="NCBI Taxonomy" id="1737515"/>
    <lineage>
        <taxon>Bacteria</taxon>
        <taxon>Pseudomonadati</taxon>
        <taxon>Pseudomonadota</taxon>
        <taxon>Gammaproteobacteria</taxon>
        <taxon>Enterobacterales</taxon>
        <taxon>Yersiniaceae</taxon>
        <taxon>Serratia</taxon>
    </lineage>
</organism>
<feature type="chain" id="PRO_5045651668" evidence="1">
    <location>
        <begin position="25"/>
        <end position="304"/>
    </location>
</feature>
<dbReference type="Pfam" id="PF07148">
    <property type="entry name" value="MalM"/>
    <property type="match status" value="1"/>
</dbReference>
<reference evidence="2 3" key="1">
    <citation type="submission" date="2024-09" db="EMBL/GenBank/DDBJ databases">
        <authorList>
            <person name="Sun Q."/>
            <person name="Mori K."/>
        </authorList>
    </citation>
    <scope>NUCLEOTIDE SEQUENCE [LARGE SCALE GENOMIC DNA]</scope>
    <source>
        <strain evidence="2 3">CCM 8626</strain>
    </source>
</reference>
<comment type="caution">
    <text evidence="2">The sequence shown here is derived from an EMBL/GenBank/DDBJ whole genome shotgun (WGS) entry which is preliminary data.</text>
</comment>
<dbReference type="NCBIfam" id="NF007855">
    <property type="entry name" value="PRK10564.1"/>
    <property type="match status" value="1"/>
</dbReference>
<dbReference type="RefSeq" id="WP_380677262.1">
    <property type="nucleotide sequence ID" value="NZ_CP173186.1"/>
</dbReference>
<sequence length="304" mass="32058">MKKNLLALYLSLVCGSALPLMAQAASFNAPADISVAPTISHETLQKLSWTPVIPPASESFKITDSSQRVTQGDIQGQVAGFTLPADRGTLEITLSSLVNDRSLFSPSVLVLDEQLRPAAFYPSSYFPYERAGVMSSDRLEGTIKLTPALGQKQIYLLVYTTRQDLATTTQLLDPAKAYAMGVGNAVPDIPDPIARHSPTGELNLKVRSEQNMGSVMIGLPLVSSPAPAPVVVGSAASPVAAPAPTSSAPSEPMLNDTEAYFNNGIKQAVKAGDIDKALKLMNEAEKLGSTTARDTFIGSVKGKG</sequence>
<protein>
    <submittedName>
        <fullName evidence="2">Maltose operon protein MalM</fullName>
    </submittedName>
</protein>
<dbReference type="EMBL" id="JBHLXG010000018">
    <property type="protein sequence ID" value="MFC0228052.1"/>
    <property type="molecule type" value="Genomic_DNA"/>
</dbReference>
<keyword evidence="3" id="KW-1185">Reference proteome</keyword>
<evidence type="ECO:0000256" key="1">
    <source>
        <dbReference type="SAM" id="SignalP"/>
    </source>
</evidence>
<feature type="signal peptide" evidence="1">
    <location>
        <begin position="1"/>
        <end position="24"/>
    </location>
</feature>
<evidence type="ECO:0000313" key="3">
    <source>
        <dbReference type="Proteomes" id="UP001589792"/>
    </source>
</evidence>
<evidence type="ECO:0000313" key="2">
    <source>
        <dbReference type="EMBL" id="MFC0228052.1"/>
    </source>
</evidence>
<name>A0ABV6EGD1_9GAMM</name>
<keyword evidence="1" id="KW-0732">Signal</keyword>
<accession>A0ABV6EGD1</accession>
<dbReference type="Proteomes" id="UP001589792">
    <property type="component" value="Unassembled WGS sequence"/>
</dbReference>
<dbReference type="InterPro" id="IPR010794">
    <property type="entry name" value="MalM"/>
</dbReference>
<gene>
    <name evidence="2" type="primary">malM</name>
    <name evidence="2" type="ORF">ACFFJ3_16395</name>
</gene>
<proteinExistence type="predicted"/>